<sequence>MLSGETAVGQYPVETVQMMNQIIKFTEEFLKYKKTIKEPKKEFIEEDIPKPKQEKVFKNMSDFNLEVHRIKLLELEEPKKEFIMGIEVSDPMGKDGKRIVMRKYKETSHLGTVSEIKSNFQITEIPYDPSQHLNHMKNYAL</sequence>
<dbReference type="GO" id="GO:0003824">
    <property type="term" value="F:catalytic activity"/>
    <property type="evidence" value="ECO:0007669"/>
    <property type="project" value="InterPro"/>
</dbReference>
<gene>
    <name evidence="1" type="ORF">LCGC14_2617960</name>
</gene>
<accession>A0A0F9A465</accession>
<dbReference type="InterPro" id="IPR015813">
    <property type="entry name" value="Pyrv/PenolPyrv_kinase-like_dom"/>
</dbReference>
<evidence type="ECO:0000313" key="1">
    <source>
        <dbReference type="EMBL" id="KKL04250.1"/>
    </source>
</evidence>
<dbReference type="AlphaFoldDB" id="A0A0F9A465"/>
<dbReference type="EMBL" id="LAZR01044602">
    <property type="protein sequence ID" value="KKL04250.1"/>
    <property type="molecule type" value="Genomic_DNA"/>
</dbReference>
<name>A0A0F9A465_9ZZZZ</name>
<reference evidence="1" key="1">
    <citation type="journal article" date="2015" name="Nature">
        <title>Complex archaea that bridge the gap between prokaryotes and eukaryotes.</title>
        <authorList>
            <person name="Spang A."/>
            <person name="Saw J.H."/>
            <person name="Jorgensen S.L."/>
            <person name="Zaremba-Niedzwiedzka K."/>
            <person name="Martijn J."/>
            <person name="Lind A.E."/>
            <person name="van Eijk R."/>
            <person name="Schleper C."/>
            <person name="Guy L."/>
            <person name="Ettema T.J."/>
        </authorList>
    </citation>
    <scope>NUCLEOTIDE SEQUENCE</scope>
</reference>
<dbReference type="Gene3D" id="3.40.1380.20">
    <property type="entry name" value="Pyruvate kinase, C-terminal domain"/>
    <property type="match status" value="1"/>
</dbReference>
<organism evidence="1">
    <name type="scientific">marine sediment metagenome</name>
    <dbReference type="NCBI Taxonomy" id="412755"/>
    <lineage>
        <taxon>unclassified sequences</taxon>
        <taxon>metagenomes</taxon>
        <taxon>ecological metagenomes</taxon>
    </lineage>
</organism>
<dbReference type="InterPro" id="IPR036918">
    <property type="entry name" value="Pyrv_Knase_C_sf"/>
</dbReference>
<proteinExistence type="predicted"/>
<comment type="caution">
    <text evidence="1">The sequence shown here is derived from an EMBL/GenBank/DDBJ whole genome shotgun (WGS) entry which is preliminary data.</text>
</comment>
<dbReference type="SUPFAM" id="SSF51621">
    <property type="entry name" value="Phosphoenolpyruvate/pyruvate domain"/>
    <property type="match status" value="1"/>
</dbReference>
<protein>
    <submittedName>
        <fullName evidence="1">Uncharacterized protein</fullName>
    </submittedName>
</protein>